<sequence length="113" mass="12165">MNPLARSLEELLPVGASNERWFSILLRTALVISTVCGAFLLPFFGLVMALIGSLICIFMAVIVPSLCFLKIASKKATHLQVFVSITIVVLGVVSAFLGTYSSISEIVSNYSSH</sequence>
<proteinExistence type="predicted"/>
<gene>
    <name evidence="1" type="ORF">MRB53_013387</name>
</gene>
<keyword evidence="2" id="KW-1185">Reference proteome</keyword>
<dbReference type="EMBL" id="CM056812">
    <property type="protein sequence ID" value="KAJ8617201.1"/>
    <property type="molecule type" value="Genomic_DNA"/>
</dbReference>
<name>A0ACC2K7Y1_PERAE</name>
<evidence type="ECO:0000313" key="1">
    <source>
        <dbReference type="EMBL" id="KAJ8617201.1"/>
    </source>
</evidence>
<organism evidence="1 2">
    <name type="scientific">Persea americana</name>
    <name type="common">Avocado</name>
    <dbReference type="NCBI Taxonomy" id="3435"/>
    <lineage>
        <taxon>Eukaryota</taxon>
        <taxon>Viridiplantae</taxon>
        <taxon>Streptophyta</taxon>
        <taxon>Embryophyta</taxon>
        <taxon>Tracheophyta</taxon>
        <taxon>Spermatophyta</taxon>
        <taxon>Magnoliopsida</taxon>
        <taxon>Magnoliidae</taxon>
        <taxon>Laurales</taxon>
        <taxon>Lauraceae</taxon>
        <taxon>Persea</taxon>
    </lineage>
</organism>
<evidence type="ECO:0000313" key="2">
    <source>
        <dbReference type="Proteomes" id="UP001234297"/>
    </source>
</evidence>
<reference evidence="1 2" key="1">
    <citation type="journal article" date="2022" name="Hortic Res">
        <title>A haplotype resolved chromosomal level avocado genome allows analysis of novel avocado genes.</title>
        <authorList>
            <person name="Nath O."/>
            <person name="Fletcher S.J."/>
            <person name="Hayward A."/>
            <person name="Shaw L.M."/>
            <person name="Masouleh A.K."/>
            <person name="Furtado A."/>
            <person name="Henry R.J."/>
            <person name="Mitter N."/>
        </authorList>
    </citation>
    <scope>NUCLEOTIDE SEQUENCE [LARGE SCALE GENOMIC DNA]</scope>
    <source>
        <strain evidence="2">cv. Hass</strain>
    </source>
</reference>
<comment type="caution">
    <text evidence="1">The sequence shown here is derived from an EMBL/GenBank/DDBJ whole genome shotgun (WGS) entry which is preliminary data.</text>
</comment>
<accession>A0ACC2K7Y1</accession>
<dbReference type="Proteomes" id="UP001234297">
    <property type="component" value="Chromosome 4"/>
</dbReference>
<protein>
    <submittedName>
        <fullName evidence="1">Uncharacterized protein</fullName>
    </submittedName>
</protein>